<dbReference type="SUPFAM" id="SSF57959">
    <property type="entry name" value="Leucine zipper domain"/>
    <property type="match status" value="1"/>
</dbReference>
<feature type="compositionally biased region" description="Basic and acidic residues" evidence="1">
    <location>
        <begin position="183"/>
        <end position="201"/>
    </location>
</feature>
<feature type="domain" description="BZIP" evidence="2">
    <location>
        <begin position="344"/>
        <end position="411"/>
    </location>
</feature>
<dbReference type="GO" id="GO:0003700">
    <property type="term" value="F:DNA-binding transcription factor activity"/>
    <property type="evidence" value="ECO:0007669"/>
    <property type="project" value="InterPro"/>
</dbReference>
<sequence length="432" mass="47276">MAAAMKISTKSCKRTMTVQKTTFPRLYQVLTTLKTCGQGTVNCLSPHITNPDSGEGPVNGYEVVPEEICLNKLEEYNATYNLTDLVQDTLKDVPADIPDSCSPDITDDWTALDVLEPSITWSDDHQLLSDEFEMQSSSDSGLQLIRTSVSDDMHNLADTSLLRDDEFVPSHLTAGALPGVSQESEKEQRLHSGMDETHGFGDHGSTCSDVQSFDLDTVPPSLSSPSTSSLPEGVSSGNGTEKTLRKKQSGTQSPLPVHSDLNGVIALALSSTEATGFDLPELQDAFLNFFEHGEVSAELDSYFTKVLADSSTFFGENMETTPDTGRKTTNVQISGDLLGNVEAVKDPERRKALERRIRNNAASRRSRAAHKARFQSIAHEIGLLESENHELAIWLGDIQETIRQARHILSQGIYCPNTQLGRSELPVLPPKR</sequence>
<dbReference type="Pfam" id="PF07716">
    <property type="entry name" value="bZIP_2"/>
    <property type="match status" value="1"/>
</dbReference>
<dbReference type="EMBL" id="CAXLJL010000423">
    <property type="protein sequence ID" value="CAL5137682.1"/>
    <property type="molecule type" value="Genomic_DNA"/>
</dbReference>
<accession>A0AAV2TJQ4</accession>
<protein>
    <recommendedName>
        <fullName evidence="2">BZIP domain-containing protein</fullName>
    </recommendedName>
</protein>
<gene>
    <name evidence="3" type="ORF">CDAUBV1_LOCUS11954</name>
</gene>
<dbReference type="CDD" id="cd14686">
    <property type="entry name" value="bZIP"/>
    <property type="match status" value="1"/>
</dbReference>
<dbReference type="InterPro" id="IPR004827">
    <property type="entry name" value="bZIP"/>
</dbReference>
<feature type="region of interest" description="Disordered" evidence="1">
    <location>
        <begin position="174"/>
        <end position="257"/>
    </location>
</feature>
<feature type="compositionally biased region" description="Low complexity" evidence="1">
    <location>
        <begin position="217"/>
        <end position="237"/>
    </location>
</feature>
<dbReference type="Gene3D" id="1.20.5.170">
    <property type="match status" value="1"/>
</dbReference>
<evidence type="ECO:0000313" key="3">
    <source>
        <dbReference type="EMBL" id="CAL5137682.1"/>
    </source>
</evidence>
<dbReference type="AlphaFoldDB" id="A0AAV2TJQ4"/>
<evidence type="ECO:0000313" key="4">
    <source>
        <dbReference type="Proteomes" id="UP001497525"/>
    </source>
</evidence>
<comment type="caution">
    <text evidence="3">The sequence shown here is derived from an EMBL/GenBank/DDBJ whole genome shotgun (WGS) entry which is preliminary data.</text>
</comment>
<dbReference type="InterPro" id="IPR046347">
    <property type="entry name" value="bZIP_sf"/>
</dbReference>
<dbReference type="SMART" id="SM00338">
    <property type="entry name" value="BRLZ"/>
    <property type="match status" value="1"/>
</dbReference>
<name>A0AAV2TJQ4_CALDB</name>
<organism evidence="3 4">
    <name type="scientific">Calicophoron daubneyi</name>
    <name type="common">Rumen fluke</name>
    <name type="synonym">Paramphistomum daubneyi</name>
    <dbReference type="NCBI Taxonomy" id="300641"/>
    <lineage>
        <taxon>Eukaryota</taxon>
        <taxon>Metazoa</taxon>
        <taxon>Spiralia</taxon>
        <taxon>Lophotrochozoa</taxon>
        <taxon>Platyhelminthes</taxon>
        <taxon>Trematoda</taxon>
        <taxon>Digenea</taxon>
        <taxon>Plagiorchiida</taxon>
        <taxon>Pronocephalata</taxon>
        <taxon>Paramphistomoidea</taxon>
        <taxon>Paramphistomidae</taxon>
        <taxon>Calicophoron</taxon>
    </lineage>
</organism>
<evidence type="ECO:0000259" key="2">
    <source>
        <dbReference type="SMART" id="SM00338"/>
    </source>
</evidence>
<proteinExistence type="predicted"/>
<dbReference type="Proteomes" id="UP001497525">
    <property type="component" value="Unassembled WGS sequence"/>
</dbReference>
<evidence type="ECO:0000256" key="1">
    <source>
        <dbReference type="SAM" id="MobiDB-lite"/>
    </source>
</evidence>
<reference evidence="3" key="1">
    <citation type="submission" date="2024-06" db="EMBL/GenBank/DDBJ databases">
        <authorList>
            <person name="Liu X."/>
            <person name="Lenzi L."/>
            <person name="Haldenby T S."/>
            <person name="Uol C."/>
        </authorList>
    </citation>
    <scope>NUCLEOTIDE SEQUENCE</scope>
</reference>